<organism evidence="2 3">
    <name type="scientific">Glossina brevipalpis</name>
    <dbReference type="NCBI Taxonomy" id="37001"/>
    <lineage>
        <taxon>Eukaryota</taxon>
        <taxon>Metazoa</taxon>
        <taxon>Ecdysozoa</taxon>
        <taxon>Arthropoda</taxon>
        <taxon>Hexapoda</taxon>
        <taxon>Insecta</taxon>
        <taxon>Pterygota</taxon>
        <taxon>Neoptera</taxon>
        <taxon>Endopterygota</taxon>
        <taxon>Diptera</taxon>
        <taxon>Brachycera</taxon>
        <taxon>Muscomorpha</taxon>
        <taxon>Hippoboscoidea</taxon>
        <taxon>Glossinidae</taxon>
        <taxon>Glossina</taxon>
    </lineage>
</organism>
<sequence>MFKYQVIITNFITYKEGCMNSMAVGVQAPRIKRSNNLVKPAPLPFMVPIIIIIIQAFGYNFAACVTPSYTFLALTYHTAVPTSSWGVFFNGANMGSPSKAFATIAPENITSMVDNQHARGCLRENA</sequence>
<name>A0A1A9WFD5_9MUSC</name>
<proteinExistence type="predicted"/>
<keyword evidence="3" id="KW-1185">Reference proteome</keyword>
<accession>A0A1A9WFD5</accession>
<keyword evidence="1" id="KW-0812">Transmembrane</keyword>
<dbReference type="AlphaFoldDB" id="A0A1A9WFD5"/>
<feature type="transmembrane region" description="Helical" evidence="1">
    <location>
        <begin position="41"/>
        <end position="62"/>
    </location>
</feature>
<reference evidence="3" key="1">
    <citation type="submission" date="2014-03" db="EMBL/GenBank/DDBJ databases">
        <authorList>
            <person name="Aksoy S."/>
            <person name="Warren W."/>
            <person name="Wilson R.K."/>
        </authorList>
    </citation>
    <scope>NUCLEOTIDE SEQUENCE [LARGE SCALE GENOMIC DNA]</scope>
    <source>
        <strain evidence="3">IAEA</strain>
    </source>
</reference>
<keyword evidence="1" id="KW-0472">Membrane</keyword>
<evidence type="ECO:0000313" key="3">
    <source>
        <dbReference type="Proteomes" id="UP000091820"/>
    </source>
</evidence>
<evidence type="ECO:0000256" key="1">
    <source>
        <dbReference type="SAM" id="Phobius"/>
    </source>
</evidence>
<protein>
    <submittedName>
        <fullName evidence="2">Uncharacterized protein</fullName>
    </submittedName>
</protein>
<reference evidence="2" key="2">
    <citation type="submission" date="2020-05" db="UniProtKB">
        <authorList>
            <consortium name="EnsemblMetazoa"/>
        </authorList>
    </citation>
    <scope>IDENTIFICATION</scope>
    <source>
        <strain evidence="2">IAEA</strain>
    </source>
</reference>
<dbReference type="VEuPathDB" id="VectorBase:GBRI017651"/>
<dbReference type="Proteomes" id="UP000091820">
    <property type="component" value="Unassembled WGS sequence"/>
</dbReference>
<keyword evidence="1" id="KW-1133">Transmembrane helix</keyword>
<evidence type="ECO:0000313" key="2">
    <source>
        <dbReference type="EnsemblMetazoa" id="GBRI017651-PA"/>
    </source>
</evidence>
<dbReference type="EnsemblMetazoa" id="GBRI017651-RA">
    <property type="protein sequence ID" value="GBRI017651-PA"/>
    <property type="gene ID" value="GBRI017651"/>
</dbReference>